<dbReference type="AlphaFoldDB" id="A0AAX1LAZ9"/>
<evidence type="ECO:0000256" key="1">
    <source>
        <dbReference type="SAM" id="MobiDB-lite"/>
    </source>
</evidence>
<reference evidence="2" key="1">
    <citation type="submission" date="2021-02" db="EMBL/GenBank/DDBJ databases">
        <title>FDA dAtabase for Regulatory Grade micrObial Sequences (FDA-ARGOS): Supporting development and validation of Infectious Disease Dx tests.</title>
        <authorList>
            <person name="Sproer C."/>
            <person name="Gronow S."/>
            <person name="Severitt S."/>
            <person name="Schroder I."/>
            <person name="Tallon L."/>
            <person name="Sadzewicz L."/>
            <person name="Zhao X."/>
            <person name="Boylan J."/>
            <person name="Ott S."/>
            <person name="Bowen H."/>
            <person name="Vavikolanu K."/>
            <person name="Mehta A."/>
            <person name="Aluvathingal J."/>
            <person name="Nadendla S."/>
            <person name="Lowell S."/>
            <person name="Myers T."/>
            <person name="Yan Y."/>
            <person name="Sichtig H."/>
        </authorList>
    </citation>
    <scope>NUCLEOTIDE SEQUENCE</scope>
    <source>
        <strain evidence="2">FDAARGOS_1191</strain>
    </source>
</reference>
<accession>A0AAX1LAZ9</accession>
<evidence type="ECO:0000313" key="2">
    <source>
        <dbReference type="EMBL" id="QRP71611.1"/>
    </source>
</evidence>
<dbReference type="Proteomes" id="UP000617681">
    <property type="component" value="Chromosome"/>
</dbReference>
<proteinExistence type="predicted"/>
<dbReference type="EMBL" id="CP069534">
    <property type="protein sequence ID" value="QRP71611.1"/>
    <property type="molecule type" value="Genomic_DNA"/>
</dbReference>
<dbReference type="RefSeq" id="WP_005396158.1">
    <property type="nucleotide sequence ID" value="NZ_CP069534.1"/>
</dbReference>
<gene>
    <name evidence="2" type="ORF">I6J21_05715</name>
</gene>
<protein>
    <submittedName>
        <fullName evidence="2">Helix-turn-helix domain-containing protein</fullName>
    </submittedName>
</protein>
<organism evidence="2 3">
    <name type="scientific">Corynebacterium glucuronolyticum</name>
    <dbReference type="NCBI Taxonomy" id="39791"/>
    <lineage>
        <taxon>Bacteria</taxon>
        <taxon>Bacillati</taxon>
        <taxon>Actinomycetota</taxon>
        <taxon>Actinomycetes</taxon>
        <taxon>Mycobacteriales</taxon>
        <taxon>Corynebacteriaceae</taxon>
        <taxon>Corynebacterium</taxon>
    </lineage>
</organism>
<evidence type="ECO:0000313" key="3">
    <source>
        <dbReference type="Proteomes" id="UP000617681"/>
    </source>
</evidence>
<feature type="region of interest" description="Disordered" evidence="1">
    <location>
        <begin position="50"/>
        <end position="70"/>
    </location>
</feature>
<sequence>MGISSHLRKKIADFDPVASGITIKQFFCKDNGFSKQTYFNIKKRIAERGRSGILPDSTAPKNPKDATMTR</sequence>
<name>A0AAX1LAZ9_9CORY</name>